<accession>A0AAV4PDS4</accession>
<dbReference type="GO" id="GO:0003700">
    <property type="term" value="F:DNA-binding transcription factor activity"/>
    <property type="evidence" value="ECO:0007669"/>
    <property type="project" value="InterPro"/>
</dbReference>
<dbReference type="Proteomes" id="UP001054945">
    <property type="component" value="Unassembled WGS sequence"/>
</dbReference>
<comment type="caution">
    <text evidence="4">The sequence shown here is derived from an EMBL/GenBank/DDBJ whole genome shotgun (WGS) entry which is preliminary data.</text>
</comment>
<dbReference type="InterPro" id="IPR000418">
    <property type="entry name" value="Ets_dom"/>
</dbReference>
<dbReference type="SUPFAM" id="SSF46785">
    <property type="entry name" value="Winged helix' DNA-binding domain"/>
    <property type="match status" value="1"/>
</dbReference>
<dbReference type="PROSITE" id="PS00345">
    <property type="entry name" value="ETS_DOMAIN_1"/>
    <property type="match status" value="1"/>
</dbReference>
<proteinExistence type="inferred from homology"/>
<gene>
    <name evidence="4" type="primary">ETV1_0</name>
    <name evidence="4" type="ORF">CEXT_589471</name>
</gene>
<dbReference type="GO" id="GO:0043565">
    <property type="term" value="F:sequence-specific DNA binding"/>
    <property type="evidence" value="ECO:0007669"/>
    <property type="project" value="InterPro"/>
</dbReference>
<evidence type="ECO:0000259" key="3">
    <source>
        <dbReference type="PROSITE" id="PS50061"/>
    </source>
</evidence>
<evidence type="ECO:0000256" key="1">
    <source>
        <dbReference type="ARBA" id="ARBA00005562"/>
    </source>
</evidence>
<organism evidence="4 5">
    <name type="scientific">Caerostris extrusa</name>
    <name type="common">Bark spider</name>
    <name type="synonym">Caerostris bankana</name>
    <dbReference type="NCBI Taxonomy" id="172846"/>
    <lineage>
        <taxon>Eukaryota</taxon>
        <taxon>Metazoa</taxon>
        <taxon>Ecdysozoa</taxon>
        <taxon>Arthropoda</taxon>
        <taxon>Chelicerata</taxon>
        <taxon>Arachnida</taxon>
        <taxon>Araneae</taxon>
        <taxon>Araneomorphae</taxon>
        <taxon>Entelegynae</taxon>
        <taxon>Araneoidea</taxon>
        <taxon>Araneidae</taxon>
        <taxon>Caerostris</taxon>
    </lineage>
</organism>
<feature type="compositionally biased region" description="Pro residues" evidence="2">
    <location>
        <begin position="77"/>
        <end position="88"/>
    </location>
</feature>
<comment type="similarity">
    <text evidence="1">Belongs to the ETS family.</text>
</comment>
<name>A0AAV4PDS4_CAEEX</name>
<keyword evidence="5" id="KW-1185">Reference proteome</keyword>
<dbReference type="PROSITE" id="PS50061">
    <property type="entry name" value="ETS_DOMAIN_3"/>
    <property type="match status" value="1"/>
</dbReference>
<dbReference type="AlphaFoldDB" id="A0AAV4PDS4"/>
<dbReference type="InterPro" id="IPR036388">
    <property type="entry name" value="WH-like_DNA-bd_sf"/>
</dbReference>
<dbReference type="EMBL" id="BPLR01004423">
    <property type="protein sequence ID" value="GIX94744.1"/>
    <property type="molecule type" value="Genomic_DNA"/>
</dbReference>
<protein>
    <submittedName>
        <fullName evidence="4">ETS translocation variant 1</fullName>
    </submittedName>
</protein>
<dbReference type="Gene3D" id="1.10.10.10">
    <property type="entry name" value="Winged helix-like DNA-binding domain superfamily/Winged helix DNA-binding domain"/>
    <property type="match status" value="1"/>
</dbReference>
<feature type="domain" description="ETS" evidence="3">
    <location>
        <begin position="105"/>
        <end position="135"/>
    </location>
</feature>
<dbReference type="InterPro" id="IPR036390">
    <property type="entry name" value="WH_DNA-bd_sf"/>
</dbReference>
<feature type="region of interest" description="Disordered" evidence="2">
    <location>
        <begin position="72"/>
        <end position="100"/>
    </location>
</feature>
<evidence type="ECO:0000313" key="5">
    <source>
        <dbReference type="Proteomes" id="UP001054945"/>
    </source>
</evidence>
<evidence type="ECO:0000256" key="2">
    <source>
        <dbReference type="SAM" id="MobiDB-lite"/>
    </source>
</evidence>
<reference evidence="4 5" key="1">
    <citation type="submission" date="2021-06" db="EMBL/GenBank/DDBJ databases">
        <title>Caerostris extrusa draft genome.</title>
        <authorList>
            <person name="Kono N."/>
            <person name="Arakawa K."/>
        </authorList>
    </citation>
    <scope>NUCLEOTIDE SEQUENCE [LARGE SCALE GENOMIC DNA]</scope>
</reference>
<sequence length="135" mass="15220">MTSCSHTLNQAYVEKPIVGGFKTTHQKTSISFQIVNRVLNGGTNNSPLSFKLPAQKTMLFSEWHQTILRASNRSHPPHPLLTPDPSPPVGSEHWPRQNSSRRGNLQLWQFLVSLLDDPTTNGNFISWTGREWNSS</sequence>
<evidence type="ECO:0000313" key="4">
    <source>
        <dbReference type="EMBL" id="GIX94744.1"/>
    </source>
</evidence>